<dbReference type="EMBL" id="AWGH01000001">
    <property type="protein sequence ID" value="ODO08659.1"/>
    <property type="molecule type" value="Genomic_DNA"/>
</dbReference>
<feature type="region of interest" description="Disordered" evidence="3">
    <location>
        <begin position="1"/>
        <end position="34"/>
    </location>
</feature>
<keyword evidence="5" id="KW-1185">Reference proteome</keyword>
<proteinExistence type="predicted"/>
<dbReference type="GeneID" id="30189605"/>
<evidence type="ECO:0000313" key="5">
    <source>
        <dbReference type="Proteomes" id="UP000094819"/>
    </source>
</evidence>
<sequence>MQHLDNRQQSFNAVARPKSRAKPPFPLSPARYPRLTPDSLAQAGFYHTPGPAEGSLDNCKCFLCSLELGGWDEEDDPFEEHAKRSNCAWAEMVCAVKVEKRKRDRDVKYETMYETEQALPQSAESIQVRIQTFKKWWPYKQKAGWLPTVKALARAGFVYNPSTESTDAVFCPYCEYGVEGWEATDDPWEIHQSKVPDCHFFRAALSGQAEEPVSKSSRSKKSLAPSKRSKRATTAATAPSEAEETDLEHTQVDDETASQATTASKRAAKPRATAASRSKGTRGQKKAATVEPEADREPQTQSESEGEREQPEPEPQSDVEMESQAEDQEATPVKKPKGRPKGTKATDKKPKASKAKGRSTKAVEEDAPMESEAESQAQQTEPEEEPETQTTPKAAQPSSQSLRSKTSSRSAKPPSQPAKPSSQPLEPSSQPAKPSSQRSKPPSQPSQPSRSKPLPNLSPSSFPASARSPTASPLPLSQLHRFANIPPSSPVVTPRNIATLRTGQPSSRISPHVPLNRSDQDASIERGAQSAHQVMDDLLHSPALASPAKRTAQASSSPLVAAEPQEPGQLPDEIMNMTLEDLVRAEMKKAYEKLRNEGEAKIEQWAKRAAGEREKIEAL</sequence>
<dbReference type="PANTHER" id="PTHR46771:SF5">
    <property type="entry name" value="DETERIN"/>
    <property type="match status" value="1"/>
</dbReference>
<feature type="compositionally biased region" description="Polar residues" evidence="3">
    <location>
        <begin position="499"/>
        <end position="509"/>
    </location>
</feature>
<feature type="region of interest" description="Disordered" evidence="3">
    <location>
        <begin position="596"/>
        <end position="619"/>
    </location>
</feature>
<accession>A0A1E3K6F0</accession>
<keyword evidence="1" id="KW-0479">Metal-binding</keyword>
<dbReference type="Pfam" id="PF00653">
    <property type="entry name" value="BIR"/>
    <property type="match status" value="2"/>
</dbReference>
<dbReference type="SMART" id="SM00238">
    <property type="entry name" value="BIR"/>
    <property type="match status" value="2"/>
</dbReference>
<dbReference type="Proteomes" id="UP000094819">
    <property type="component" value="Unassembled WGS sequence"/>
</dbReference>
<dbReference type="GO" id="GO:0046872">
    <property type="term" value="F:metal ion binding"/>
    <property type="evidence" value="ECO:0007669"/>
    <property type="project" value="UniProtKB-KW"/>
</dbReference>
<evidence type="ECO:0000313" key="4">
    <source>
        <dbReference type="EMBL" id="ODO08659.1"/>
    </source>
</evidence>
<gene>
    <name evidence="4" type="ORF">L198_00391</name>
</gene>
<dbReference type="FunFam" id="1.10.1170.10:FF:000016">
    <property type="entry name" value="Unplaced genomic scaffold supercont1.2, whole genome shotgun sequence"/>
    <property type="match status" value="1"/>
</dbReference>
<evidence type="ECO:0000256" key="1">
    <source>
        <dbReference type="ARBA" id="ARBA00022723"/>
    </source>
</evidence>
<protein>
    <recommendedName>
        <fullName evidence="6">BIR-domain-containing protein</fullName>
    </recommendedName>
</protein>
<dbReference type="OrthoDB" id="2196114at2759"/>
<feature type="compositionally biased region" description="Acidic residues" evidence="3">
    <location>
        <begin position="315"/>
        <end position="329"/>
    </location>
</feature>
<evidence type="ECO:0008006" key="6">
    <source>
        <dbReference type="Google" id="ProtNLM"/>
    </source>
</evidence>
<feature type="compositionally biased region" description="Low complexity" evidence="3">
    <location>
        <begin position="398"/>
        <end position="477"/>
    </location>
</feature>
<dbReference type="PANTHER" id="PTHR46771">
    <property type="entry name" value="DETERIN"/>
    <property type="match status" value="1"/>
</dbReference>
<dbReference type="PROSITE" id="PS50143">
    <property type="entry name" value="BIR_REPEAT_2"/>
    <property type="match status" value="2"/>
</dbReference>
<feature type="region of interest" description="Disordered" evidence="3">
    <location>
        <begin position="207"/>
        <end position="572"/>
    </location>
</feature>
<dbReference type="AlphaFoldDB" id="A0A1E3K6F0"/>
<feature type="compositionally biased region" description="Basic residues" evidence="3">
    <location>
        <begin position="217"/>
        <end position="231"/>
    </location>
</feature>
<dbReference type="InterPro" id="IPR051190">
    <property type="entry name" value="Baculoviral_IAP"/>
</dbReference>
<reference evidence="4 5" key="1">
    <citation type="submission" date="2016-06" db="EMBL/GenBank/DDBJ databases">
        <title>Evolution of pathogenesis and genome organization in the Tremellales.</title>
        <authorList>
            <person name="Cuomo C."/>
            <person name="Litvintseva A."/>
            <person name="Heitman J."/>
            <person name="Chen Y."/>
            <person name="Sun S."/>
            <person name="Springer D."/>
            <person name="Dromer F."/>
            <person name="Young S."/>
            <person name="Zeng Q."/>
            <person name="Chapman S."/>
            <person name="Gujja S."/>
            <person name="Saif S."/>
            <person name="Birren B."/>
        </authorList>
    </citation>
    <scope>NUCLEOTIDE SEQUENCE [LARGE SCALE GENOMIC DNA]</scope>
    <source>
        <strain evidence="4 5">CBS 7118</strain>
    </source>
</reference>
<comment type="caution">
    <text evidence="4">The sequence shown here is derived from an EMBL/GenBank/DDBJ whole genome shotgun (WGS) entry which is preliminary data.</text>
</comment>
<keyword evidence="2" id="KW-0862">Zinc</keyword>
<dbReference type="InterPro" id="IPR001370">
    <property type="entry name" value="BIR_rpt"/>
</dbReference>
<dbReference type="SUPFAM" id="SSF57924">
    <property type="entry name" value="Inhibitor of apoptosis (IAP) repeat"/>
    <property type="match status" value="2"/>
</dbReference>
<name>A0A1E3K6F0_9TREE</name>
<dbReference type="RefSeq" id="XP_019035515.1">
    <property type="nucleotide sequence ID" value="XM_019172573.1"/>
</dbReference>
<dbReference type="Gene3D" id="1.10.1170.10">
    <property type="entry name" value="Inhibitor Of Apoptosis Protein (2mihbC-IAP-1), Chain A"/>
    <property type="match status" value="2"/>
</dbReference>
<evidence type="ECO:0000256" key="3">
    <source>
        <dbReference type="SAM" id="MobiDB-lite"/>
    </source>
</evidence>
<organism evidence="4 5">
    <name type="scientific">Cryptococcus wingfieldii CBS 7118</name>
    <dbReference type="NCBI Taxonomy" id="1295528"/>
    <lineage>
        <taxon>Eukaryota</taxon>
        <taxon>Fungi</taxon>
        <taxon>Dikarya</taxon>
        <taxon>Basidiomycota</taxon>
        <taxon>Agaricomycotina</taxon>
        <taxon>Tremellomycetes</taxon>
        <taxon>Tremellales</taxon>
        <taxon>Cryptococcaceae</taxon>
        <taxon>Cryptococcus</taxon>
    </lineage>
</organism>
<evidence type="ECO:0000256" key="2">
    <source>
        <dbReference type="ARBA" id="ARBA00022833"/>
    </source>
</evidence>
<dbReference type="CDD" id="cd00022">
    <property type="entry name" value="BIR"/>
    <property type="match status" value="2"/>
</dbReference>